<feature type="transmembrane region" description="Helical" evidence="7">
    <location>
        <begin position="463"/>
        <end position="484"/>
    </location>
</feature>
<comment type="similarity">
    <text evidence="2">Belongs to the major facilitator superfamily.</text>
</comment>
<dbReference type="SUPFAM" id="SSF103473">
    <property type="entry name" value="MFS general substrate transporter"/>
    <property type="match status" value="1"/>
</dbReference>
<dbReference type="eggNOG" id="KOG0253">
    <property type="taxonomic scope" value="Eukaryota"/>
</dbReference>
<dbReference type="VEuPathDB" id="FungiDB:YALI1_B24836g"/>
<sequence>MSDTKYPVEKHSAINQDEELDMDMNMNKSISPSITKEQLHPHQSFMDSNSDTDVDNNSMGMTGNDRVLYEQLRIVNAAIDEIGLTAYHWKLFCLNGMGYATDSLLILLQSLTLKSVQKEFNNDFPASTMALYGGAFLGAVFWGFSADIIGRKFAFNTSLLLSGVFAMITAGMPNLGGYCALIVLTIMGAGGNLILDTTVFLEFLPSSKQWMLTLLAFWWGIGQTVAVLVTWPLIKNYSCPDDAPVCLKKDNMGWRYCWITLGGLVLVLAILRVTVIRLVETPKFNLCEGNIEQVVEDLHKIARDGGKEISLSVEQLEACGRLDEDEAKAPKQRGAWFKQLFEHLHLLYATRKLAISSSLLFLSWTIIGICYPLYTAFLPFFLESRGAELGDGSVDTTYKNLAIANACSVAGPIIAAALLFIPPIPYGKGRKFTVGRRGAMCIGALLSMTFLFAYTAITNNAQNVAFSAVTNVTIFIYFGTLFAFTPEVLPSRCRATGNGIAIACTRIAGIFAPLIAYFGDTSSSVPIYVCAGCFAGLGLICFFYPFEPAETRAM</sequence>
<dbReference type="KEGG" id="yli:2907552"/>
<keyword evidence="4 7" id="KW-0812">Transmembrane</keyword>
<dbReference type="AlphaFoldDB" id="A0A1H6PHC9"/>
<reference evidence="9 11" key="1">
    <citation type="journal article" date="2016" name="PLoS ONE">
        <title>Sequence Assembly of Yarrowia lipolytica Strain W29/CLIB89 Shows Transposable Element Diversity.</title>
        <authorList>
            <person name="Magnan C."/>
            <person name="Yu J."/>
            <person name="Chang I."/>
            <person name="Jahn E."/>
            <person name="Kanomata Y."/>
            <person name="Wu J."/>
            <person name="Zeller M."/>
            <person name="Oakes M."/>
            <person name="Baldi P."/>
            <person name="Sandmeyer S."/>
        </authorList>
    </citation>
    <scope>NUCLEOTIDE SEQUENCE [LARGE SCALE GENOMIC DNA]</scope>
    <source>
        <strain evidence="9">CLIB89</strain>
        <strain evidence="11">CLIB89(W29)</strain>
    </source>
</reference>
<evidence type="ECO:0000256" key="6">
    <source>
        <dbReference type="ARBA" id="ARBA00023136"/>
    </source>
</evidence>
<dbReference type="Proteomes" id="UP000256601">
    <property type="component" value="Unassembled WGS sequence"/>
</dbReference>
<evidence type="ECO:0000256" key="5">
    <source>
        <dbReference type="ARBA" id="ARBA00022989"/>
    </source>
</evidence>
<feature type="transmembrane region" description="Helical" evidence="7">
    <location>
        <begin position="178"/>
        <end position="204"/>
    </location>
</feature>
<accession>A0A1H6PHC9</accession>
<feature type="transmembrane region" description="Helical" evidence="7">
    <location>
        <begin position="438"/>
        <end position="457"/>
    </location>
</feature>
<dbReference type="RefSeq" id="XP_501081.1">
    <property type="nucleotide sequence ID" value="XM_501081.1"/>
</dbReference>
<feature type="transmembrane region" description="Helical" evidence="7">
    <location>
        <begin position="253"/>
        <end position="275"/>
    </location>
</feature>
<dbReference type="PANTHER" id="PTHR23511:SF4">
    <property type="entry name" value="MAJOR FACILITATOR SUPERFAMILY (MFS) PROFILE DOMAIN-CONTAINING PROTEIN"/>
    <property type="match status" value="1"/>
</dbReference>
<evidence type="ECO:0000256" key="2">
    <source>
        <dbReference type="ARBA" id="ARBA00008335"/>
    </source>
</evidence>
<evidence type="ECO:0000313" key="12">
    <source>
        <dbReference type="Proteomes" id="UP000256601"/>
    </source>
</evidence>
<dbReference type="FunFam" id="1.20.1250.20:FF:000171">
    <property type="entry name" value="MFS general substrate transporter"/>
    <property type="match status" value="1"/>
</dbReference>
<feature type="transmembrane region" description="Helical" evidence="7">
    <location>
        <begin position="211"/>
        <end position="233"/>
    </location>
</feature>
<keyword evidence="6 7" id="KW-0472">Membrane</keyword>
<proteinExistence type="inferred from homology"/>
<name>A0A1H6PHC9_YARLL</name>
<dbReference type="Proteomes" id="UP000182444">
    <property type="component" value="Chromosome 1B"/>
</dbReference>
<feature type="transmembrane region" description="Helical" evidence="7">
    <location>
        <begin position="359"/>
        <end position="382"/>
    </location>
</feature>
<evidence type="ECO:0000313" key="9">
    <source>
        <dbReference type="EMBL" id="AOW01916.1"/>
    </source>
</evidence>
<dbReference type="GO" id="GO:0016020">
    <property type="term" value="C:membrane"/>
    <property type="evidence" value="ECO:0007669"/>
    <property type="project" value="UniProtKB-SubCell"/>
</dbReference>
<dbReference type="PROSITE" id="PS50850">
    <property type="entry name" value="MFS"/>
    <property type="match status" value="1"/>
</dbReference>
<feature type="transmembrane region" description="Helical" evidence="7">
    <location>
        <begin position="496"/>
        <end position="519"/>
    </location>
</feature>
<comment type="subcellular location">
    <subcellularLocation>
        <location evidence="1">Membrane</location>
        <topology evidence="1">Multi-pass membrane protein</topology>
    </subcellularLocation>
</comment>
<evidence type="ECO:0000256" key="7">
    <source>
        <dbReference type="SAM" id="Phobius"/>
    </source>
</evidence>
<feature type="transmembrane region" description="Helical" evidence="7">
    <location>
        <begin position="402"/>
        <end position="426"/>
    </location>
</feature>
<dbReference type="InterPro" id="IPR020846">
    <property type="entry name" value="MFS_dom"/>
</dbReference>
<dbReference type="PANTHER" id="PTHR23511">
    <property type="entry name" value="SYNAPTIC VESICLE GLYCOPROTEIN 2"/>
    <property type="match status" value="1"/>
</dbReference>
<feature type="transmembrane region" description="Helical" evidence="7">
    <location>
        <begin position="124"/>
        <end position="144"/>
    </location>
</feature>
<dbReference type="OrthoDB" id="3936150at2759"/>
<organism evidence="9 11">
    <name type="scientific">Yarrowia lipolytica</name>
    <name type="common">Candida lipolytica</name>
    <dbReference type="NCBI Taxonomy" id="4952"/>
    <lineage>
        <taxon>Eukaryota</taxon>
        <taxon>Fungi</taxon>
        <taxon>Dikarya</taxon>
        <taxon>Ascomycota</taxon>
        <taxon>Saccharomycotina</taxon>
        <taxon>Dipodascomycetes</taxon>
        <taxon>Dipodascales</taxon>
        <taxon>Dipodascales incertae sedis</taxon>
        <taxon>Yarrowia</taxon>
    </lineage>
</organism>
<feature type="domain" description="Major facilitator superfamily (MFS) profile" evidence="8">
    <location>
        <begin position="74"/>
        <end position="550"/>
    </location>
</feature>
<dbReference type="EMBL" id="KZ858974">
    <property type="protein sequence ID" value="RDW26774.1"/>
    <property type="molecule type" value="Genomic_DNA"/>
</dbReference>
<feature type="transmembrane region" description="Helical" evidence="7">
    <location>
        <begin position="153"/>
        <end position="172"/>
    </location>
</feature>
<evidence type="ECO:0000256" key="3">
    <source>
        <dbReference type="ARBA" id="ARBA00022448"/>
    </source>
</evidence>
<protein>
    <submittedName>
        <fullName evidence="10">Major facilitator superfamily domain-containing protein</fullName>
    </submittedName>
</protein>
<dbReference type="GeneID" id="2907552"/>
<dbReference type="VEuPathDB" id="FungiDB:YALI0_B18986g"/>
<feature type="transmembrane region" description="Helical" evidence="7">
    <location>
        <begin position="91"/>
        <end position="112"/>
    </location>
</feature>
<gene>
    <name evidence="10" type="ORF">B0I71DRAFT_130263</name>
    <name evidence="9" type="ORF">YALI1_B24836g</name>
</gene>
<keyword evidence="5 7" id="KW-1133">Transmembrane helix</keyword>
<evidence type="ECO:0000256" key="4">
    <source>
        <dbReference type="ARBA" id="ARBA00022692"/>
    </source>
</evidence>
<feature type="transmembrane region" description="Helical" evidence="7">
    <location>
        <begin position="525"/>
        <end position="546"/>
    </location>
</feature>
<keyword evidence="3" id="KW-0813">Transport</keyword>
<evidence type="ECO:0000259" key="8">
    <source>
        <dbReference type="PROSITE" id="PS50850"/>
    </source>
</evidence>
<evidence type="ECO:0000313" key="10">
    <source>
        <dbReference type="EMBL" id="RDW26774.1"/>
    </source>
</evidence>
<dbReference type="InterPro" id="IPR036259">
    <property type="entry name" value="MFS_trans_sf"/>
</dbReference>
<evidence type="ECO:0000256" key="1">
    <source>
        <dbReference type="ARBA" id="ARBA00004141"/>
    </source>
</evidence>
<dbReference type="OMA" id="SGWRYLM"/>
<evidence type="ECO:0000313" key="11">
    <source>
        <dbReference type="Proteomes" id="UP000182444"/>
    </source>
</evidence>
<reference evidence="10 12" key="2">
    <citation type="submission" date="2018-07" db="EMBL/GenBank/DDBJ databases">
        <title>Draft Genome Assemblies for Five Robust Yarrowia lipolytica Strains Exhibiting High Lipid Production and Pentose Sugar Utilization and Sugar Alcohol Secretion from Undetoxified Lignocellulosic Biomass Hydrolysates.</title>
        <authorList>
            <consortium name="DOE Joint Genome Institute"/>
            <person name="Walker C."/>
            <person name="Ryu S."/>
            <person name="Na H."/>
            <person name="Zane M."/>
            <person name="LaButti K."/>
            <person name="Lipzen A."/>
            <person name="Haridas S."/>
            <person name="Barry K."/>
            <person name="Grigoriev I.V."/>
            <person name="Quarterman J."/>
            <person name="Slininger P."/>
            <person name="Dien B."/>
            <person name="Trinh C.T."/>
        </authorList>
    </citation>
    <scope>NUCLEOTIDE SEQUENCE [LARGE SCALE GENOMIC DNA]</scope>
    <source>
        <strain evidence="10 12">YB392</strain>
    </source>
</reference>
<dbReference type="GO" id="GO:0022857">
    <property type="term" value="F:transmembrane transporter activity"/>
    <property type="evidence" value="ECO:0007669"/>
    <property type="project" value="InterPro"/>
</dbReference>
<dbReference type="Gene3D" id="1.20.1250.20">
    <property type="entry name" value="MFS general substrate transporter like domains"/>
    <property type="match status" value="1"/>
</dbReference>
<dbReference type="Pfam" id="PF07690">
    <property type="entry name" value="MFS_1"/>
    <property type="match status" value="1"/>
</dbReference>
<dbReference type="EMBL" id="CP017554">
    <property type="protein sequence ID" value="AOW01916.1"/>
    <property type="molecule type" value="Genomic_DNA"/>
</dbReference>
<dbReference type="InterPro" id="IPR011701">
    <property type="entry name" value="MFS"/>
</dbReference>